<organism evidence="4 5">
    <name type="scientific">Anisodus tanguticus</name>
    <dbReference type="NCBI Taxonomy" id="243964"/>
    <lineage>
        <taxon>Eukaryota</taxon>
        <taxon>Viridiplantae</taxon>
        <taxon>Streptophyta</taxon>
        <taxon>Embryophyta</taxon>
        <taxon>Tracheophyta</taxon>
        <taxon>Spermatophyta</taxon>
        <taxon>Magnoliopsida</taxon>
        <taxon>eudicotyledons</taxon>
        <taxon>Gunneridae</taxon>
        <taxon>Pentapetalae</taxon>
        <taxon>asterids</taxon>
        <taxon>lamiids</taxon>
        <taxon>Solanales</taxon>
        <taxon>Solanaceae</taxon>
        <taxon>Solanoideae</taxon>
        <taxon>Hyoscyameae</taxon>
        <taxon>Anisodus</taxon>
    </lineage>
</organism>
<reference evidence="4" key="1">
    <citation type="submission" date="2023-12" db="EMBL/GenBank/DDBJ databases">
        <title>Genome assembly of Anisodus tanguticus.</title>
        <authorList>
            <person name="Wang Y.-J."/>
        </authorList>
    </citation>
    <scope>NUCLEOTIDE SEQUENCE</scope>
    <source>
        <strain evidence="4">KB-2021</strain>
        <tissue evidence="4">Leaf</tissue>
    </source>
</reference>
<evidence type="ECO:0000256" key="1">
    <source>
        <dbReference type="PROSITE-ProRule" id="PRU00042"/>
    </source>
</evidence>
<dbReference type="AlphaFoldDB" id="A0AAE1QRG5"/>
<keyword evidence="5" id="KW-1185">Reference proteome</keyword>
<dbReference type="SUPFAM" id="SSF57667">
    <property type="entry name" value="beta-beta-alpha zinc fingers"/>
    <property type="match status" value="1"/>
</dbReference>
<dbReference type="PROSITE" id="PS50157">
    <property type="entry name" value="ZINC_FINGER_C2H2_2"/>
    <property type="match status" value="1"/>
</dbReference>
<dbReference type="InterPro" id="IPR038765">
    <property type="entry name" value="Papain-like_cys_pep_sf"/>
</dbReference>
<evidence type="ECO:0000313" key="4">
    <source>
        <dbReference type="EMBL" id="KAK4337368.1"/>
    </source>
</evidence>
<dbReference type="InterPro" id="IPR001394">
    <property type="entry name" value="Peptidase_C19_UCH"/>
</dbReference>
<dbReference type="InterPro" id="IPR028889">
    <property type="entry name" value="USP"/>
</dbReference>
<dbReference type="Gene3D" id="3.30.160.60">
    <property type="entry name" value="Classic Zinc Finger"/>
    <property type="match status" value="1"/>
</dbReference>
<evidence type="ECO:0000313" key="5">
    <source>
        <dbReference type="Proteomes" id="UP001291623"/>
    </source>
</evidence>
<dbReference type="EMBL" id="JAVYJV010000034">
    <property type="protein sequence ID" value="KAK4337368.1"/>
    <property type="molecule type" value="Genomic_DNA"/>
</dbReference>
<feature type="domain" description="USP" evidence="3">
    <location>
        <begin position="1"/>
        <end position="74"/>
    </location>
</feature>
<dbReference type="Proteomes" id="UP001291623">
    <property type="component" value="Unassembled WGS sequence"/>
</dbReference>
<keyword evidence="1" id="KW-0862">Zinc</keyword>
<dbReference type="Gene3D" id="3.90.70.10">
    <property type="entry name" value="Cysteine proteinases"/>
    <property type="match status" value="1"/>
</dbReference>
<keyword evidence="1" id="KW-0479">Metal-binding</keyword>
<dbReference type="GO" id="GO:0004843">
    <property type="term" value="F:cysteine-type deubiquitinase activity"/>
    <property type="evidence" value="ECO:0007669"/>
    <property type="project" value="InterPro"/>
</dbReference>
<sequence>MHRGQSAHSGHYIAQIRDRNTGNWYKFNDEFVEKIEGKNLKLGSEENKTDEVIPKLSKGQHVSDDAYMLVYKNANVDDTILPPDNSDKWDIPDYLQTILIEDNRNFEERIEIYNQIKNQNLAFNKEKQLEIKSIFEDLAKNENIESCEWIDKQWLVDWLSFDSSKQADEPNSEFPICDEEYIKGVQPETGFKGENFNYEKFEALSISGDNLKYKVFNPAVFNEDTEIEDFDFESYSKEKSVKRDIYKKKDLPYRKQFCTFEGCNAYFFVNWHLQRHLKKHTGEIIELEKSKHLKNFFKLLLFYRSIKNASLIFKSIANFYNIYHKKVNKNDFNCCLKKFLSGKSKPTTAIAGTGTNRKEAAI</sequence>
<dbReference type="InterPro" id="IPR036236">
    <property type="entry name" value="Znf_C2H2_sf"/>
</dbReference>
<dbReference type="GO" id="GO:0016579">
    <property type="term" value="P:protein deubiquitination"/>
    <property type="evidence" value="ECO:0007669"/>
    <property type="project" value="InterPro"/>
</dbReference>
<dbReference type="Pfam" id="PF00443">
    <property type="entry name" value="UCH"/>
    <property type="match status" value="1"/>
</dbReference>
<dbReference type="SUPFAM" id="SSF54001">
    <property type="entry name" value="Cysteine proteinases"/>
    <property type="match status" value="1"/>
</dbReference>
<evidence type="ECO:0000259" key="2">
    <source>
        <dbReference type="PROSITE" id="PS50157"/>
    </source>
</evidence>
<dbReference type="PROSITE" id="PS50235">
    <property type="entry name" value="USP_3"/>
    <property type="match status" value="1"/>
</dbReference>
<evidence type="ECO:0000259" key="3">
    <source>
        <dbReference type="PROSITE" id="PS50235"/>
    </source>
</evidence>
<feature type="domain" description="C2H2-type" evidence="2">
    <location>
        <begin position="256"/>
        <end position="285"/>
    </location>
</feature>
<protein>
    <recommendedName>
        <fullName evidence="6">Ubiquitinyl hydrolase 1</fullName>
    </recommendedName>
</protein>
<dbReference type="PROSITE" id="PS00028">
    <property type="entry name" value="ZINC_FINGER_C2H2_1"/>
    <property type="match status" value="1"/>
</dbReference>
<dbReference type="GO" id="GO:0008270">
    <property type="term" value="F:zinc ion binding"/>
    <property type="evidence" value="ECO:0007669"/>
    <property type="project" value="UniProtKB-KW"/>
</dbReference>
<comment type="caution">
    <text evidence="4">The sequence shown here is derived from an EMBL/GenBank/DDBJ whole genome shotgun (WGS) entry which is preliminary data.</text>
</comment>
<dbReference type="InterPro" id="IPR013087">
    <property type="entry name" value="Znf_C2H2_type"/>
</dbReference>
<gene>
    <name evidence="4" type="ORF">RND71_043325</name>
</gene>
<name>A0AAE1QRG5_9SOLA</name>
<keyword evidence="1" id="KW-0863">Zinc-finger</keyword>
<proteinExistence type="predicted"/>
<accession>A0AAE1QRG5</accession>
<evidence type="ECO:0008006" key="6">
    <source>
        <dbReference type="Google" id="ProtNLM"/>
    </source>
</evidence>